<gene>
    <name evidence="1" type="ORF">F2Q68_00039009</name>
</gene>
<sequence>MKVMKAWPSRVDRNDDVISGEDQVLLRPDFNALTFVTLWFKNVKSASSFELGVDLRPSWVLGPDIERVEICRQQ</sequence>
<evidence type="ECO:0000313" key="2">
    <source>
        <dbReference type="Proteomes" id="UP000712281"/>
    </source>
</evidence>
<protein>
    <submittedName>
        <fullName evidence="1">Uncharacterized protein</fullName>
    </submittedName>
</protein>
<reference evidence="1" key="1">
    <citation type="submission" date="2019-12" db="EMBL/GenBank/DDBJ databases">
        <title>Genome sequencing and annotation of Brassica cretica.</title>
        <authorList>
            <person name="Studholme D.J."/>
            <person name="Sarris P.F."/>
        </authorList>
    </citation>
    <scope>NUCLEOTIDE SEQUENCE</scope>
    <source>
        <strain evidence="1">PFS-001/15</strain>
        <tissue evidence="1">Leaf</tissue>
    </source>
</reference>
<name>A0A8S9MCQ6_BRACR</name>
<dbReference type="EMBL" id="QGKW02000007">
    <property type="protein sequence ID" value="KAF2616762.1"/>
    <property type="molecule type" value="Genomic_DNA"/>
</dbReference>
<evidence type="ECO:0000313" key="1">
    <source>
        <dbReference type="EMBL" id="KAF2616762.1"/>
    </source>
</evidence>
<dbReference type="AlphaFoldDB" id="A0A8S9MCQ6"/>
<proteinExistence type="predicted"/>
<organism evidence="1 2">
    <name type="scientific">Brassica cretica</name>
    <name type="common">Mustard</name>
    <dbReference type="NCBI Taxonomy" id="69181"/>
    <lineage>
        <taxon>Eukaryota</taxon>
        <taxon>Viridiplantae</taxon>
        <taxon>Streptophyta</taxon>
        <taxon>Embryophyta</taxon>
        <taxon>Tracheophyta</taxon>
        <taxon>Spermatophyta</taxon>
        <taxon>Magnoliopsida</taxon>
        <taxon>eudicotyledons</taxon>
        <taxon>Gunneridae</taxon>
        <taxon>Pentapetalae</taxon>
        <taxon>rosids</taxon>
        <taxon>malvids</taxon>
        <taxon>Brassicales</taxon>
        <taxon>Brassicaceae</taxon>
        <taxon>Brassiceae</taxon>
        <taxon>Brassica</taxon>
    </lineage>
</organism>
<dbReference type="Proteomes" id="UP000712281">
    <property type="component" value="Unassembled WGS sequence"/>
</dbReference>
<accession>A0A8S9MCQ6</accession>
<comment type="caution">
    <text evidence="1">The sequence shown here is derived from an EMBL/GenBank/DDBJ whole genome shotgun (WGS) entry which is preliminary data.</text>
</comment>